<protein>
    <submittedName>
        <fullName evidence="2">Uncharacterized protein</fullName>
    </submittedName>
</protein>
<dbReference type="EMBL" id="JARRAG010000002">
    <property type="protein sequence ID" value="MDG3004154.1"/>
    <property type="molecule type" value="Genomic_DNA"/>
</dbReference>
<gene>
    <name evidence="2" type="ORF">PZE19_10240</name>
</gene>
<reference evidence="2 3" key="1">
    <citation type="submission" date="2023-03" db="EMBL/GenBank/DDBJ databases">
        <title>Paludisphaera mucosa sp. nov. a novel planctomycete from northern fen.</title>
        <authorList>
            <person name="Ivanova A."/>
        </authorList>
    </citation>
    <scope>NUCLEOTIDE SEQUENCE [LARGE SCALE GENOMIC DNA]</scope>
    <source>
        <strain evidence="2 3">Pla2</strain>
    </source>
</reference>
<sequence>MLVPAAKSDIYVALLGISLAAILISCILMVLLLMRYDWKISVSSAAPTPSALATDVVQLASTAPAALPARC</sequence>
<evidence type="ECO:0000256" key="1">
    <source>
        <dbReference type="SAM" id="Phobius"/>
    </source>
</evidence>
<keyword evidence="1" id="KW-1133">Transmembrane helix</keyword>
<keyword evidence="3" id="KW-1185">Reference proteome</keyword>
<keyword evidence="1" id="KW-0472">Membrane</keyword>
<accession>A0ABT6F9B7</accession>
<organism evidence="2 3">
    <name type="scientific">Paludisphaera mucosa</name>
    <dbReference type="NCBI Taxonomy" id="3030827"/>
    <lineage>
        <taxon>Bacteria</taxon>
        <taxon>Pseudomonadati</taxon>
        <taxon>Planctomycetota</taxon>
        <taxon>Planctomycetia</taxon>
        <taxon>Isosphaerales</taxon>
        <taxon>Isosphaeraceae</taxon>
        <taxon>Paludisphaera</taxon>
    </lineage>
</organism>
<dbReference type="PROSITE" id="PS51257">
    <property type="entry name" value="PROKAR_LIPOPROTEIN"/>
    <property type="match status" value="1"/>
</dbReference>
<keyword evidence="1" id="KW-0812">Transmembrane</keyword>
<dbReference type="Proteomes" id="UP001216907">
    <property type="component" value="Unassembled WGS sequence"/>
</dbReference>
<evidence type="ECO:0000313" key="3">
    <source>
        <dbReference type="Proteomes" id="UP001216907"/>
    </source>
</evidence>
<dbReference type="RefSeq" id="WP_277860516.1">
    <property type="nucleotide sequence ID" value="NZ_JARRAG010000002.1"/>
</dbReference>
<feature type="transmembrane region" description="Helical" evidence="1">
    <location>
        <begin position="12"/>
        <end position="34"/>
    </location>
</feature>
<name>A0ABT6F9B7_9BACT</name>
<proteinExistence type="predicted"/>
<evidence type="ECO:0000313" key="2">
    <source>
        <dbReference type="EMBL" id="MDG3004154.1"/>
    </source>
</evidence>
<comment type="caution">
    <text evidence="2">The sequence shown here is derived from an EMBL/GenBank/DDBJ whole genome shotgun (WGS) entry which is preliminary data.</text>
</comment>